<dbReference type="Proteomes" id="UP000249614">
    <property type="component" value="Unassembled WGS sequence"/>
</dbReference>
<comment type="caution">
    <text evidence="1">The sequence shown here is derived from an EMBL/GenBank/DDBJ whole genome shotgun (WGS) entry which is preliminary data.</text>
</comment>
<dbReference type="AlphaFoldDB" id="A0A2W6IN22"/>
<reference evidence="1 2" key="1">
    <citation type="submission" date="2016-05" db="EMBL/GenBank/DDBJ databases">
        <authorList>
            <person name="Lavstsen T."/>
            <person name="Jespersen J.S."/>
        </authorList>
    </citation>
    <scope>NUCLEOTIDE SEQUENCE [LARGE SCALE GENOMIC DNA]</scope>
    <source>
        <strain evidence="1 2">SM-5815</strain>
    </source>
</reference>
<organism evidence="1 2">
    <name type="scientific">Stenotrophomonas maltophilia</name>
    <name type="common">Pseudomonas maltophilia</name>
    <name type="synonym">Xanthomonas maltophilia</name>
    <dbReference type="NCBI Taxonomy" id="40324"/>
    <lineage>
        <taxon>Bacteria</taxon>
        <taxon>Pseudomonadati</taxon>
        <taxon>Pseudomonadota</taxon>
        <taxon>Gammaproteobacteria</taxon>
        <taxon>Lysobacterales</taxon>
        <taxon>Lysobacteraceae</taxon>
        <taxon>Stenotrophomonas</taxon>
        <taxon>Stenotrophomonas maltophilia group</taxon>
    </lineage>
</organism>
<dbReference type="EMBL" id="LXXM01000046">
    <property type="protein sequence ID" value="PZS96820.1"/>
    <property type="molecule type" value="Genomic_DNA"/>
</dbReference>
<evidence type="ECO:0000313" key="2">
    <source>
        <dbReference type="Proteomes" id="UP000249614"/>
    </source>
</evidence>
<gene>
    <name evidence="1" type="ORF">A7X83_03695</name>
</gene>
<name>A0A2W6IN22_STEMA</name>
<proteinExistence type="predicted"/>
<sequence>MPSAEAFELALSLLGQDGISLEQAEQAMLEAGVEYGPMRRLLVWLPEAFGLALVGHMEGVALPRTFTARDADAQEHTFAFDCEPLFAPAVRRALQVYHEGPRAQFKAVAQRSSTMDAVNTALFAEVDLRGATLSGPQLLDIPAETYLRGTDTTQVG</sequence>
<protein>
    <submittedName>
        <fullName evidence="1">Uncharacterized protein</fullName>
    </submittedName>
</protein>
<accession>A0A2W6IN22</accession>
<evidence type="ECO:0000313" key="1">
    <source>
        <dbReference type="EMBL" id="PZS96820.1"/>
    </source>
</evidence>